<dbReference type="Proteomes" id="UP000645217">
    <property type="component" value="Unassembled WGS sequence"/>
</dbReference>
<dbReference type="PANTHER" id="PTHR23517">
    <property type="entry name" value="RESISTANCE PROTEIN MDTM, PUTATIVE-RELATED-RELATED"/>
    <property type="match status" value="1"/>
</dbReference>
<dbReference type="SUPFAM" id="SSF103473">
    <property type="entry name" value="MFS general substrate transporter"/>
    <property type="match status" value="1"/>
</dbReference>
<accession>A0A917VGD1</accession>
<dbReference type="EMBL" id="BMNT01000007">
    <property type="protein sequence ID" value="GGK74668.1"/>
    <property type="molecule type" value="Genomic_DNA"/>
</dbReference>
<gene>
    <name evidence="8" type="ORF">GCM10007964_16880</name>
</gene>
<proteinExistence type="predicted"/>
<evidence type="ECO:0000256" key="6">
    <source>
        <dbReference type="ARBA" id="ARBA00023136"/>
    </source>
</evidence>
<feature type="transmembrane region" description="Helical" evidence="7">
    <location>
        <begin position="48"/>
        <end position="69"/>
    </location>
</feature>
<feature type="transmembrane region" description="Helical" evidence="7">
    <location>
        <begin position="76"/>
        <end position="94"/>
    </location>
</feature>
<dbReference type="RefSeq" id="WP_203968427.1">
    <property type="nucleotide sequence ID" value="NZ_BMNT01000007.1"/>
</dbReference>
<feature type="transmembrane region" description="Helical" evidence="7">
    <location>
        <begin position="206"/>
        <end position="227"/>
    </location>
</feature>
<comment type="subcellular location">
    <subcellularLocation>
        <location evidence="1">Cell membrane</location>
        <topology evidence="1">Multi-pass membrane protein</topology>
    </subcellularLocation>
</comment>
<feature type="transmembrane region" description="Helical" evidence="7">
    <location>
        <begin position="333"/>
        <end position="353"/>
    </location>
</feature>
<reference evidence="8" key="2">
    <citation type="submission" date="2020-09" db="EMBL/GenBank/DDBJ databases">
        <authorList>
            <person name="Sun Q."/>
            <person name="Ohkuma M."/>
        </authorList>
    </citation>
    <scope>NUCLEOTIDE SEQUENCE</scope>
    <source>
        <strain evidence="8">JCM 13064</strain>
    </source>
</reference>
<organism evidence="8 9">
    <name type="scientific">Sphaerisporangium melleum</name>
    <dbReference type="NCBI Taxonomy" id="321316"/>
    <lineage>
        <taxon>Bacteria</taxon>
        <taxon>Bacillati</taxon>
        <taxon>Actinomycetota</taxon>
        <taxon>Actinomycetes</taxon>
        <taxon>Streptosporangiales</taxon>
        <taxon>Streptosporangiaceae</taxon>
        <taxon>Sphaerisporangium</taxon>
    </lineage>
</organism>
<feature type="transmembrane region" description="Helical" evidence="7">
    <location>
        <begin position="136"/>
        <end position="159"/>
    </location>
</feature>
<evidence type="ECO:0000256" key="5">
    <source>
        <dbReference type="ARBA" id="ARBA00022989"/>
    </source>
</evidence>
<evidence type="ECO:0000256" key="7">
    <source>
        <dbReference type="SAM" id="Phobius"/>
    </source>
</evidence>
<keyword evidence="2" id="KW-0813">Transport</keyword>
<protein>
    <submittedName>
        <fullName evidence="8">MFS transporter</fullName>
    </submittedName>
</protein>
<evidence type="ECO:0000256" key="2">
    <source>
        <dbReference type="ARBA" id="ARBA00022448"/>
    </source>
</evidence>
<dbReference type="Gene3D" id="1.20.1250.20">
    <property type="entry name" value="MFS general substrate transporter like domains"/>
    <property type="match status" value="1"/>
</dbReference>
<comment type="caution">
    <text evidence="8">The sequence shown here is derived from an EMBL/GenBank/DDBJ whole genome shotgun (WGS) entry which is preliminary data.</text>
</comment>
<keyword evidence="9" id="KW-1185">Reference proteome</keyword>
<keyword evidence="6 7" id="KW-0472">Membrane</keyword>
<dbReference type="InterPro" id="IPR011701">
    <property type="entry name" value="MFS"/>
</dbReference>
<keyword evidence="3" id="KW-1003">Cell membrane</keyword>
<keyword evidence="5 7" id="KW-1133">Transmembrane helix</keyword>
<keyword evidence="4 7" id="KW-0812">Transmembrane</keyword>
<sequence>MSGAPAFTGPQRFMLVSSFVTTLGSFAVLPFTSVLLRERLGWELGTVGRVLAVASLLQFAGCVAGAAVAERLGLRRTLLIALVLHVAGFAGFTAGARWPVVTVAGLVTVCCGAALYLPAAKAYLVQDADERRRPRLLSASNAALNAGVALGPAAAGPFALGSSTAVFTTVTVLLALLTLGHVALPPPAPDDGRRPAEPVWRVLDRIAAAPFAVTAWTLYLHMCFYYYLPVYTVPRVSAAFYGLVLMLHSLILVVLQPLLAERVGRAGYVPAMCLGFAAMAAGMAVLALGGAAAIVAGAVVICLGEVVLFLKNDLEALARSPRSAAVVFGQQRVAMGIGAFGGGLVGGAGYGALDQAGHAPVFWLAVAAQCALVPLLVPFARRALAGRAGRAGVPAGDDIARMG</sequence>
<feature type="transmembrane region" description="Helical" evidence="7">
    <location>
        <begin position="165"/>
        <end position="185"/>
    </location>
</feature>
<dbReference type="InterPro" id="IPR036259">
    <property type="entry name" value="MFS_trans_sf"/>
</dbReference>
<dbReference type="GO" id="GO:0005886">
    <property type="term" value="C:plasma membrane"/>
    <property type="evidence" value="ECO:0007669"/>
    <property type="project" value="UniProtKB-SubCell"/>
</dbReference>
<dbReference type="PANTHER" id="PTHR23517:SF2">
    <property type="entry name" value="MULTIDRUG RESISTANCE PROTEIN MDTH"/>
    <property type="match status" value="1"/>
</dbReference>
<evidence type="ECO:0000256" key="1">
    <source>
        <dbReference type="ARBA" id="ARBA00004651"/>
    </source>
</evidence>
<feature type="transmembrane region" description="Helical" evidence="7">
    <location>
        <begin position="292"/>
        <end position="312"/>
    </location>
</feature>
<feature type="transmembrane region" description="Helical" evidence="7">
    <location>
        <begin position="266"/>
        <end position="286"/>
    </location>
</feature>
<feature type="transmembrane region" description="Helical" evidence="7">
    <location>
        <begin position="100"/>
        <end position="124"/>
    </location>
</feature>
<feature type="transmembrane region" description="Helical" evidence="7">
    <location>
        <begin position="359"/>
        <end position="380"/>
    </location>
</feature>
<evidence type="ECO:0000256" key="3">
    <source>
        <dbReference type="ARBA" id="ARBA00022475"/>
    </source>
</evidence>
<dbReference type="InterPro" id="IPR050171">
    <property type="entry name" value="MFS_Transporters"/>
</dbReference>
<evidence type="ECO:0000313" key="9">
    <source>
        <dbReference type="Proteomes" id="UP000645217"/>
    </source>
</evidence>
<feature type="transmembrane region" description="Helical" evidence="7">
    <location>
        <begin position="12"/>
        <end position="36"/>
    </location>
</feature>
<dbReference type="Pfam" id="PF07690">
    <property type="entry name" value="MFS_1"/>
    <property type="match status" value="1"/>
</dbReference>
<evidence type="ECO:0000256" key="4">
    <source>
        <dbReference type="ARBA" id="ARBA00022692"/>
    </source>
</evidence>
<evidence type="ECO:0000313" key="8">
    <source>
        <dbReference type="EMBL" id="GGK74668.1"/>
    </source>
</evidence>
<dbReference type="AlphaFoldDB" id="A0A917VGD1"/>
<name>A0A917VGD1_9ACTN</name>
<dbReference type="GO" id="GO:0022857">
    <property type="term" value="F:transmembrane transporter activity"/>
    <property type="evidence" value="ECO:0007669"/>
    <property type="project" value="InterPro"/>
</dbReference>
<reference evidence="8" key="1">
    <citation type="journal article" date="2014" name="Int. J. Syst. Evol. Microbiol.">
        <title>Complete genome sequence of Corynebacterium casei LMG S-19264T (=DSM 44701T), isolated from a smear-ripened cheese.</title>
        <authorList>
            <consortium name="US DOE Joint Genome Institute (JGI-PGF)"/>
            <person name="Walter F."/>
            <person name="Albersmeier A."/>
            <person name="Kalinowski J."/>
            <person name="Ruckert C."/>
        </authorList>
    </citation>
    <scope>NUCLEOTIDE SEQUENCE</scope>
    <source>
        <strain evidence="8">JCM 13064</strain>
    </source>
</reference>
<feature type="transmembrane region" description="Helical" evidence="7">
    <location>
        <begin position="239"/>
        <end position="259"/>
    </location>
</feature>